<proteinExistence type="predicted"/>
<dbReference type="Proteomes" id="UP000663722">
    <property type="component" value="Chromosome"/>
</dbReference>
<protein>
    <submittedName>
        <fullName evidence="1">Uncharacterized protein</fullName>
    </submittedName>
</protein>
<keyword evidence="2" id="KW-1185">Reference proteome</keyword>
<dbReference type="AlphaFoldDB" id="A0A975BI18"/>
<sequence>MSEPLNSDIKKRIQFSCKKILVKMRVLQNVRRQHREIVFLR</sequence>
<reference evidence="1" key="1">
    <citation type="journal article" date="2021" name="Microb. Physiol.">
        <title>Proteogenomic Insights into the Physiology of Marine, Sulfate-Reducing, Filamentous Desulfonema limicola and Desulfonema magnum.</title>
        <authorList>
            <person name="Schnaars V."/>
            <person name="Wohlbrand L."/>
            <person name="Scheve S."/>
            <person name="Hinrichs C."/>
            <person name="Reinhardt R."/>
            <person name="Rabus R."/>
        </authorList>
    </citation>
    <scope>NUCLEOTIDE SEQUENCE</scope>
    <source>
        <strain evidence="1">4be13</strain>
    </source>
</reference>
<gene>
    <name evidence="1" type="ORF">dnm_017600</name>
</gene>
<dbReference type="KEGG" id="dmm:dnm_017600"/>
<name>A0A975BI18_9BACT</name>
<dbReference type="EMBL" id="CP061800">
    <property type="protein sequence ID" value="QTA85746.1"/>
    <property type="molecule type" value="Genomic_DNA"/>
</dbReference>
<accession>A0A975BI18</accession>
<evidence type="ECO:0000313" key="1">
    <source>
        <dbReference type="EMBL" id="QTA85746.1"/>
    </source>
</evidence>
<evidence type="ECO:0000313" key="2">
    <source>
        <dbReference type="Proteomes" id="UP000663722"/>
    </source>
</evidence>
<organism evidence="1 2">
    <name type="scientific">Desulfonema magnum</name>
    <dbReference type="NCBI Taxonomy" id="45655"/>
    <lineage>
        <taxon>Bacteria</taxon>
        <taxon>Pseudomonadati</taxon>
        <taxon>Thermodesulfobacteriota</taxon>
        <taxon>Desulfobacteria</taxon>
        <taxon>Desulfobacterales</taxon>
        <taxon>Desulfococcaceae</taxon>
        <taxon>Desulfonema</taxon>
    </lineage>
</organism>